<evidence type="ECO:0000313" key="2">
    <source>
        <dbReference type="EMBL" id="KAJ8866692.1"/>
    </source>
</evidence>
<name>A0ABQ9G2I8_9NEOP</name>
<dbReference type="EMBL" id="JARBHB010000016">
    <property type="protein sequence ID" value="KAJ8866692.1"/>
    <property type="molecule type" value="Genomic_DNA"/>
</dbReference>
<protein>
    <submittedName>
        <fullName evidence="2">Uncharacterized protein</fullName>
    </submittedName>
</protein>
<gene>
    <name evidence="2" type="ORF">PR048_032553</name>
</gene>
<proteinExistence type="predicted"/>
<reference evidence="2 3" key="1">
    <citation type="submission" date="2023-02" db="EMBL/GenBank/DDBJ databases">
        <title>LHISI_Scaffold_Assembly.</title>
        <authorList>
            <person name="Stuart O.P."/>
            <person name="Cleave R."/>
            <person name="Magrath M.J.L."/>
            <person name="Mikheyev A.S."/>
        </authorList>
    </citation>
    <scope>NUCLEOTIDE SEQUENCE [LARGE SCALE GENOMIC DNA]</scope>
    <source>
        <strain evidence="2">Daus_M_001</strain>
        <tissue evidence="2">Leg muscle</tissue>
    </source>
</reference>
<dbReference type="Proteomes" id="UP001159363">
    <property type="component" value="Chromosome 15"/>
</dbReference>
<evidence type="ECO:0000256" key="1">
    <source>
        <dbReference type="SAM" id="MobiDB-lite"/>
    </source>
</evidence>
<sequence length="867" mass="96274">MSMEQRRNEGVGRKREIREKTCRPAASSGTIPTCENPGHAGADWRTEFRHSDGIMLTRTAANRRAAETRSRSRLLMKSVHFERETTAIGTRSKVMTLTSKLAASGGRVAFCQDVLRASRRRGRPRLVLLFAADTTAPQSIDRAPRVYRGLSCQQGLAVKHSLALQLPAYYWLAVKPACLSNCRPITTAGEKNNSRGERSKPTSCSPIPITYNLPETLLKFYFQDIPPPHANQVWEITPGDSAPHSRLVRHRSGARDALGSNPGASEKVEDTVNILPLYCSLHRAEVDERTVRYYGPMRWSEVEQCRNVKGEGGTEEPRKNPPTSGIVPGGGGEGTVVGNLELACEAVHVHGIPSPFEDTRCRPAHRAARDDTANSVRNTTKKQACDLTMPMCLYSCDPPTDDSQRVHVTFAQKRNTTFISTSQRTLVGSATFQENRSVLSSAVYRNFISIPRDSHSVRIFKNTLLGIGEFCKFNDLYARLHNPLYSRTSDVCSLAVAPVLPHIRQYGIRLLFPWKSAIGAEPSRALLKIYFEDIPPPHANKDLPSLENYTKGTTQRTNSLHLAMPLETHTPSSFSRRADFTGEILQAGLSPRGTMHARRTKNHEQFECSSMTCFARDCILMYEHVDINCIRCLLSQWEGNDRASVLQEVSNTGRGGRGVSMFASHQGEPGSIPGRVTPGFSHVRIVPWTMLLVDKFSRGSPFFSCPCIPVLLHTHLASPSYVIREPCYCATLRLVHITITEHKAYSLLAVITKRVSVSGVASTNRKMVSGKCKTSTIDAIVFNDLRMTQWKATIGPAFSRRCQTPCGPMANVMLNTIRTKTPHPCEFCSEQQRNFPISFARATLEHSLQSVKEGFEHGIAMAIFIVA</sequence>
<keyword evidence="3" id="KW-1185">Reference proteome</keyword>
<accession>A0ABQ9G2I8</accession>
<comment type="caution">
    <text evidence="2">The sequence shown here is derived from an EMBL/GenBank/DDBJ whole genome shotgun (WGS) entry which is preliminary data.</text>
</comment>
<organism evidence="2 3">
    <name type="scientific">Dryococelus australis</name>
    <dbReference type="NCBI Taxonomy" id="614101"/>
    <lineage>
        <taxon>Eukaryota</taxon>
        <taxon>Metazoa</taxon>
        <taxon>Ecdysozoa</taxon>
        <taxon>Arthropoda</taxon>
        <taxon>Hexapoda</taxon>
        <taxon>Insecta</taxon>
        <taxon>Pterygota</taxon>
        <taxon>Neoptera</taxon>
        <taxon>Polyneoptera</taxon>
        <taxon>Phasmatodea</taxon>
        <taxon>Verophasmatodea</taxon>
        <taxon>Anareolatae</taxon>
        <taxon>Phasmatidae</taxon>
        <taxon>Eurycanthinae</taxon>
        <taxon>Dryococelus</taxon>
    </lineage>
</organism>
<feature type="region of interest" description="Disordered" evidence="1">
    <location>
        <begin position="1"/>
        <end position="42"/>
    </location>
</feature>
<feature type="region of interest" description="Disordered" evidence="1">
    <location>
        <begin position="308"/>
        <end position="332"/>
    </location>
</feature>
<evidence type="ECO:0000313" key="3">
    <source>
        <dbReference type="Proteomes" id="UP001159363"/>
    </source>
</evidence>
<feature type="compositionally biased region" description="Basic and acidic residues" evidence="1">
    <location>
        <begin position="1"/>
        <end position="22"/>
    </location>
</feature>